<keyword evidence="2" id="KW-1185">Reference proteome</keyword>
<dbReference type="RefSeq" id="WP_111549341.1">
    <property type="nucleotide sequence ID" value="NZ_MZXV01000085.1"/>
</dbReference>
<dbReference type="Proteomes" id="UP000248616">
    <property type="component" value="Unassembled WGS sequence"/>
</dbReference>
<name>A0A2W7DPZ6_9HYPH</name>
<protein>
    <submittedName>
        <fullName evidence="1">Uncharacterized protein</fullName>
    </submittedName>
</protein>
<dbReference type="EMBL" id="MZXV01000085">
    <property type="protein sequence ID" value="PZV33386.1"/>
    <property type="molecule type" value="Genomic_DNA"/>
</dbReference>
<evidence type="ECO:0000313" key="2">
    <source>
        <dbReference type="Proteomes" id="UP000248616"/>
    </source>
</evidence>
<organism evidence="1 2">
    <name type="scientific">Mesorhizobium kowhaii</name>
    <dbReference type="NCBI Taxonomy" id="1300272"/>
    <lineage>
        <taxon>Bacteria</taxon>
        <taxon>Pseudomonadati</taxon>
        <taxon>Pseudomonadota</taxon>
        <taxon>Alphaproteobacteria</taxon>
        <taxon>Hyphomicrobiales</taxon>
        <taxon>Phyllobacteriaceae</taxon>
        <taxon>Mesorhizobium</taxon>
    </lineage>
</organism>
<gene>
    <name evidence="1" type="ORF">B5V02_39395</name>
</gene>
<accession>A0A2W7DPZ6</accession>
<dbReference type="AlphaFoldDB" id="A0A2W7DPZ6"/>
<sequence length="279" mass="31479">MSDQRDRPPSWRQAHKASFMEKYSKILPAAEADTGNETLSLIARLIGGMDIIEAQKSGDDDKLVETASVALGAAQQTAMEFERFLKPFLRAFEEPSFRDSRDPLKWMLTFTASTLFPGARKEPDLVFVPLPANYVSFLIEHLNALDHGERDTIFQPNQTGKHSHPYAWAKAREEAILHVCFMQGGGRTKTSSRELVGKAIGVASNTLRDWEREISDFDFDNAREAGRLEEQRINVGIPWPKVMDAHVEAMADRLSGKLPGFARWYREEFGKRHWAGAGD</sequence>
<evidence type="ECO:0000313" key="1">
    <source>
        <dbReference type="EMBL" id="PZV33386.1"/>
    </source>
</evidence>
<comment type="caution">
    <text evidence="1">The sequence shown here is derived from an EMBL/GenBank/DDBJ whole genome shotgun (WGS) entry which is preliminary data.</text>
</comment>
<reference evidence="2" key="1">
    <citation type="submission" date="2017-03" db="EMBL/GenBank/DDBJ databases">
        <authorList>
            <person name="Safronova V.I."/>
            <person name="Sazanova A.L."/>
            <person name="Chirak E.R."/>
        </authorList>
    </citation>
    <scope>NUCLEOTIDE SEQUENCE [LARGE SCALE GENOMIC DNA]</scope>
    <source>
        <strain evidence="2">Ach-343</strain>
    </source>
</reference>
<proteinExistence type="predicted"/>